<keyword evidence="4" id="KW-0808">Transferase</keyword>
<gene>
    <name evidence="4" type="ORF">RB636_04085</name>
</gene>
<dbReference type="PANTHER" id="PTHR35526:SF3">
    <property type="entry name" value="ANTI-SIGMA-F FACTOR RSBW"/>
    <property type="match status" value="1"/>
</dbReference>
<dbReference type="GO" id="GO:0005524">
    <property type="term" value="F:ATP binding"/>
    <property type="evidence" value="ECO:0007669"/>
    <property type="project" value="UniProtKB-KW"/>
</dbReference>
<evidence type="ECO:0000259" key="3">
    <source>
        <dbReference type="Pfam" id="PF13581"/>
    </source>
</evidence>
<sequence length="167" mass="17200">MGPTTQGSPAGGPQRPPGPSVHLAADHCLETGFTSADLSRLRVVLGEYAARLGLAGNRRNALLLSANELADNAIRHAGGGGQLTLYRRGALVCCRVSDNGPGFDASVIPERPPGLEESTGWGLWTVRRLTDGLEVGPGSAPGARGAVVTCCVRVVSSAGRPLQDKPL</sequence>
<dbReference type="PANTHER" id="PTHR35526">
    <property type="entry name" value="ANTI-SIGMA-F FACTOR RSBW-RELATED"/>
    <property type="match status" value="1"/>
</dbReference>
<dbReference type="CDD" id="cd16936">
    <property type="entry name" value="HATPase_RsbW-like"/>
    <property type="match status" value="1"/>
</dbReference>
<dbReference type="GO" id="GO:0004673">
    <property type="term" value="F:protein histidine kinase activity"/>
    <property type="evidence" value="ECO:0007669"/>
    <property type="project" value="UniProtKB-EC"/>
</dbReference>
<evidence type="ECO:0000313" key="4">
    <source>
        <dbReference type="EMBL" id="MEF3112381.1"/>
    </source>
</evidence>
<organism evidence="4 5">
    <name type="scientific">Streptomyces chrestomyceticus</name>
    <dbReference type="NCBI Taxonomy" id="68185"/>
    <lineage>
        <taxon>Bacteria</taxon>
        <taxon>Bacillati</taxon>
        <taxon>Actinomycetota</taxon>
        <taxon>Actinomycetes</taxon>
        <taxon>Kitasatosporales</taxon>
        <taxon>Streptomycetaceae</taxon>
        <taxon>Streptomyces</taxon>
    </lineage>
</organism>
<reference evidence="4 5" key="1">
    <citation type="submission" date="2023-08" db="EMBL/GenBank/DDBJ databases">
        <authorList>
            <person name="Sharma P."/>
            <person name="Verma V."/>
            <person name="Mohan M.K."/>
            <person name="Dubey A.K."/>
        </authorList>
    </citation>
    <scope>NUCLEOTIDE SEQUENCE [LARGE SCALE GENOMIC DNA]</scope>
    <source>
        <strain evidence="4 5">ADP4</strain>
    </source>
</reference>
<dbReference type="InterPro" id="IPR036890">
    <property type="entry name" value="HATPase_C_sf"/>
</dbReference>
<dbReference type="RefSeq" id="WP_331785381.1">
    <property type="nucleotide sequence ID" value="NZ_JAVFKM010000002.1"/>
</dbReference>
<evidence type="ECO:0000256" key="1">
    <source>
        <dbReference type="ARBA" id="ARBA00022527"/>
    </source>
</evidence>
<dbReference type="InterPro" id="IPR003594">
    <property type="entry name" value="HATPase_dom"/>
</dbReference>
<keyword evidence="1" id="KW-0418">Kinase</keyword>
<feature type="domain" description="Histidine kinase/HSP90-like ATPase" evidence="3">
    <location>
        <begin position="36"/>
        <end position="137"/>
    </location>
</feature>
<dbReference type="EC" id="2.7.13.3" evidence="4"/>
<comment type="caution">
    <text evidence="4">The sequence shown here is derived from an EMBL/GenBank/DDBJ whole genome shotgun (WGS) entry which is preliminary data.</text>
</comment>
<dbReference type="Proteomes" id="UP001348265">
    <property type="component" value="Unassembled WGS sequence"/>
</dbReference>
<dbReference type="Gene3D" id="3.30.565.10">
    <property type="entry name" value="Histidine kinase-like ATPase, C-terminal domain"/>
    <property type="match status" value="1"/>
</dbReference>
<name>A0ABU7WLJ8_9ACTN</name>
<keyword evidence="4" id="KW-0547">Nucleotide-binding</keyword>
<proteinExistence type="predicted"/>
<accession>A0ABU7WLJ8</accession>
<keyword evidence="1" id="KW-0723">Serine/threonine-protein kinase</keyword>
<dbReference type="Pfam" id="PF13581">
    <property type="entry name" value="HATPase_c_2"/>
    <property type="match status" value="1"/>
</dbReference>
<protein>
    <submittedName>
        <fullName evidence="4">ATP-binding protein</fullName>
        <ecNumber evidence="4">2.7.13.3</ecNumber>
    </submittedName>
</protein>
<dbReference type="SUPFAM" id="SSF55874">
    <property type="entry name" value="ATPase domain of HSP90 chaperone/DNA topoisomerase II/histidine kinase"/>
    <property type="match status" value="1"/>
</dbReference>
<evidence type="ECO:0000256" key="2">
    <source>
        <dbReference type="SAM" id="MobiDB-lite"/>
    </source>
</evidence>
<keyword evidence="5" id="KW-1185">Reference proteome</keyword>
<evidence type="ECO:0000313" key="5">
    <source>
        <dbReference type="Proteomes" id="UP001348265"/>
    </source>
</evidence>
<dbReference type="EMBL" id="JAVFKM010000002">
    <property type="protein sequence ID" value="MEF3112381.1"/>
    <property type="molecule type" value="Genomic_DNA"/>
</dbReference>
<feature type="region of interest" description="Disordered" evidence="2">
    <location>
        <begin position="1"/>
        <end position="23"/>
    </location>
</feature>
<keyword evidence="4" id="KW-0067">ATP-binding</keyword>
<dbReference type="InterPro" id="IPR050267">
    <property type="entry name" value="Anti-sigma-factor_SerPK"/>
</dbReference>